<dbReference type="EMBL" id="CAJOAY010001680">
    <property type="protein sequence ID" value="CAF3873779.1"/>
    <property type="molecule type" value="Genomic_DNA"/>
</dbReference>
<dbReference type="Proteomes" id="UP000663891">
    <property type="component" value="Unassembled WGS sequence"/>
</dbReference>
<name>A0A815N0S5_9BILA</name>
<gene>
    <name evidence="3" type="ORF">KXQ929_LOCUS45307</name>
    <name evidence="2" type="ORF">OKA104_LOCUS22754</name>
    <name evidence="1" type="ORF">VCS650_LOCUS38151</name>
</gene>
<evidence type="ECO:0000313" key="3">
    <source>
        <dbReference type="EMBL" id="CAF4296917.1"/>
    </source>
</evidence>
<evidence type="ECO:0000313" key="1">
    <source>
        <dbReference type="EMBL" id="CAF1428538.1"/>
    </source>
</evidence>
<dbReference type="AlphaFoldDB" id="A0A815N0S5"/>
<comment type="caution">
    <text evidence="1">The sequence shown here is derived from an EMBL/GenBank/DDBJ whole genome shotgun (WGS) entry which is preliminary data.</text>
</comment>
<dbReference type="Proteomes" id="UP000663881">
    <property type="component" value="Unassembled WGS sequence"/>
</dbReference>
<reference evidence="1" key="1">
    <citation type="submission" date="2021-02" db="EMBL/GenBank/DDBJ databases">
        <authorList>
            <person name="Nowell W R."/>
        </authorList>
    </citation>
    <scope>NUCLEOTIDE SEQUENCE</scope>
</reference>
<organism evidence="1 4">
    <name type="scientific">Adineta steineri</name>
    <dbReference type="NCBI Taxonomy" id="433720"/>
    <lineage>
        <taxon>Eukaryota</taxon>
        <taxon>Metazoa</taxon>
        <taxon>Spiralia</taxon>
        <taxon>Gnathifera</taxon>
        <taxon>Rotifera</taxon>
        <taxon>Eurotatoria</taxon>
        <taxon>Bdelloidea</taxon>
        <taxon>Adinetida</taxon>
        <taxon>Adinetidae</taxon>
        <taxon>Adineta</taxon>
    </lineage>
</organism>
<dbReference type="OrthoDB" id="9986145at2759"/>
<evidence type="ECO:0000313" key="2">
    <source>
        <dbReference type="EMBL" id="CAF3873779.1"/>
    </source>
</evidence>
<accession>A0A815N0S5</accession>
<sequence>MTTVPYTDSSVTNLPSSFDTAQSDDFFGFGNAMQAIASITPKYRNPDGSVQQPTQIVSVNSGNAPPNLSLDASGGTFFDLRSSSEIFANMDAILNEHREKVLNSPQTLKMLGQQ</sequence>
<dbReference type="EMBL" id="CAJNON010001106">
    <property type="protein sequence ID" value="CAF1428538.1"/>
    <property type="molecule type" value="Genomic_DNA"/>
</dbReference>
<protein>
    <submittedName>
        <fullName evidence="1">Uncharacterized protein</fullName>
    </submittedName>
</protein>
<dbReference type="EMBL" id="CAJOBB010013856">
    <property type="protein sequence ID" value="CAF4296917.1"/>
    <property type="molecule type" value="Genomic_DNA"/>
</dbReference>
<evidence type="ECO:0000313" key="4">
    <source>
        <dbReference type="Proteomes" id="UP000663891"/>
    </source>
</evidence>
<proteinExistence type="predicted"/>
<dbReference type="Proteomes" id="UP000663868">
    <property type="component" value="Unassembled WGS sequence"/>
</dbReference>